<gene>
    <name evidence="2" type="ORF">HAND00432_LOCUS11082</name>
</gene>
<dbReference type="AlphaFoldDB" id="A0A7S1DUI5"/>
<evidence type="ECO:0000256" key="1">
    <source>
        <dbReference type="SAM" id="MobiDB-lite"/>
    </source>
</evidence>
<feature type="region of interest" description="Disordered" evidence="1">
    <location>
        <begin position="363"/>
        <end position="419"/>
    </location>
</feature>
<dbReference type="EMBL" id="HBFX01018296">
    <property type="protein sequence ID" value="CAD8956544.1"/>
    <property type="molecule type" value="Transcribed_RNA"/>
</dbReference>
<accession>A0A7S1DUI5</accession>
<organism evidence="2">
    <name type="scientific">Hemiselmis andersenii</name>
    <name type="common">Cryptophyte alga</name>
    <dbReference type="NCBI Taxonomy" id="464988"/>
    <lineage>
        <taxon>Eukaryota</taxon>
        <taxon>Cryptophyceae</taxon>
        <taxon>Cryptomonadales</taxon>
        <taxon>Hemiselmidaceae</taxon>
        <taxon>Hemiselmis</taxon>
    </lineage>
</organism>
<feature type="compositionally biased region" description="Low complexity" evidence="1">
    <location>
        <begin position="461"/>
        <end position="476"/>
    </location>
</feature>
<sequence>MMLEEEGRAVTVAKAFFAATTKLSSNSEDILPQEDGVGERLSVFCLFSELFPEFATDKDRTDGAGKNGLMRLQFNKIGYEIYEKEQSRRVPAVRAKPGNPGYGFRRARWRETMQPGEDLETCERIMRSLGVNEERLLRIKQRVHAFKVDWDAVRRPSRPAGPGRPRGHKRAPEMAEPVCAAPAYPGCLGAAQHMELGNLTPTKKTKKIPSKQTAAKAADAASSPWTTPVAALVVDDRAPAGEQRPLVAAATMQPMQQHMQPQQAPPPAYKAAAVEEENQSLRSLNRSLLSERNELLSHLGDLDADLRGLHQRLLEGVGRLGPGQGDLSAAFHTMAMRFLAPEGASASKFALTPEQHAALDRAVTSYDEASRSQPRAAAPVRHAASTLVGAAASHAALRGEHAEQQQHRPVGGEAADEEGHALSCEELRAVLLDATYREDPADSSILAWRSEGVGAPPPAWGPGAAQGGAQHPLQAHGAEEGSGPASVCWDSDVTQLSTPEEREGEHPPIDACGDALGGCDWLYPRAGAATVF</sequence>
<protein>
    <submittedName>
        <fullName evidence="2">Uncharacterized protein</fullName>
    </submittedName>
</protein>
<evidence type="ECO:0000313" key="2">
    <source>
        <dbReference type="EMBL" id="CAD8956544.1"/>
    </source>
</evidence>
<name>A0A7S1DUI5_HEMAN</name>
<reference evidence="2" key="1">
    <citation type="submission" date="2021-01" db="EMBL/GenBank/DDBJ databases">
        <authorList>
            <person name="Corre E."/>
            <person name="Pelletier E."/>
            <person name="Niang G."/>
            <person name="Scheremetjew M."/>
            <person name="Finn R."/>
            <person name="Kale V."/>
            <person name="Holt S."/>
            <person name="Cochrane G."/>
            <person name="Meng A."/>
            <person name="Brown T."/>
            <person name="Cohen L."/>
        </authorList>
    </citation>
    <scope>NUCLEOTIDE SEQUENCE</scope>
    <source>
        <strain evidence="2">CCMP644</strain>
    </source>
</reference>
<feature type="compositionally biased region" description="Basic and acidic residues" evidence="1">
    <location>
        <begin position="397"/>
        <end position="406"/>
    </location>
</feature>
<proteinExistence type="predicted"/>
<feature type="region of interest" description="Disordered" evidence="1">
    <location>
        <begin position="456"/>
        <end position="489"/>
    </location>
</feature>